<name>A0ABP0Y8T1_9ROSI</name>
<keyword evidence="2" id="KW-1185">Reference proteome</keyword>
<dbReference type="EMBL" id="OZ021736">
    <property type="protein sequence ID" value="CAK9315368.1"/>
    <property type="molecule type" value="Genomic_DNA"/>
</dbReference>
<evidence type="ECO:0000313" key="2">
    <source>
        <dbReference type="Proteomes" id="UP001642487"/>
    </source>
</evidence>
<proteinExistence type="predicted"/>
<reference evidence="1 2" key="1">
    <citation type="submission" date="2024-03" db="EMBL/GenBank/DDBJ databases">
        <authorList>
            <person name="Gkanogiannis A."/>
            <person name="Becerra Lopez-Lavalle L."/>
        </authorList>
    </citation>
    <scope>NUCLEOTIDE SEQUENCE [LARGE SCALE GENOMIC DNA]</scope>
</reference>
<gene>
    <name evidence="1" type="ORF">CITCOLO1_LOCUS7154</name>
</gene>
<sequence length="105" mass="11367">LKTAAQAAAHTLHVACTLCAQPVPMPKLTLHAIVCSFRPRLCPCLHAMRSSSLPHPQALCDRRRLTSVSHATHSHQMSPTPSAPTHAYPTPTYCLCCMLMTNLGV</sequence>
<accession>A0ABP0Y8T1</accession>
<feature type="non-terminal residue" evidence="1">
    <location>
        <position position="105"/>
    </location>
</feature>
<feature type="non-terminal residue" evidence="1">
    <location>
        <position position="1"/>
    </location>
</feature>
<evidence type="ECO:0000313" key="1">
    <source>
        <dbReference type="EMBL" id="CAK9315368.1"/>
    </source>
</evidence>
<organism evidence="1 2">
    <name type="scientific">Citrullus colocynthis</name>
    <name type="common">colocynth</name>
    <dbReference type="NCBI Taxonomy" id="252529"/>
    <lineage>
        <taxon>Eukaryota</taxon>
        <taxon>Viridiplantae</taxon>
        <taxon>Streptophyta</taxon>
        <taxon>Embryophyta</taxon>
        <taxon>Tracheophyta</taxon>
        <taxon>Spermatophyta</taxon>
        <taxon>Magnoliopsida</taxon>
        <taxon>eudicotyledons</taxon>
        <taxon>Gunneridae</taxon>
        <taxon>Pentapetalae</taxon>
        <taxon>rosids</taxon>
        <taxon>fabids</taxon>
        <taxon>Cucurbitales</taxon>
        <taxon>Cucurbitaceae</taxon>
        <taxon>Benincaseae</taxon>
        <taxon>Citrullus</taxon>
    </lineage>
</organism>
<protein>
    <submittedName>
        <fullName evidence="1">Uncharacterized protein</fullName>
    </submittedName>
</protein>
<dbReference type="Proteomes" id="UP001642487">
    <property type="component" value="Chromosome 2"/>
</dbReference>